<organism evidence="3">
    <name type="scientific">Tetraselmis sp. GSL018</name>
    <dbReference type="NCBI Taxonomy" id="582737"/>
    <lineage>
        <taxon>Eukaryota</taxon>
        <taxon>Viridiplantae</taxon>
        <taxon>Chlorophyta</taxon>
        <taxon>core chlorophytes</taxon>
        <taxon>Chlorodendrophyceae</taxon>
        <taxon>Chlorodendrales</taxon>
        <taxon>Chlorodendraceae</taxon>
        <taxon>Tetraselmis</taxon>
    </lineage>
</organism>
<feature type="binding site" evidence="2">
    <location>
        <position position="61"/>
    </location>
    <ligand>
        <name>substrate</name>
    </ligand>
</feature>
<gene>
    <name evidence="3" type="primary">GPMB</name>
    <name evidence="3" type="ORF">TSPGSL018_22325</name>
</gene>
<reference evidence="3" key="1">
    <citation type="submission" date="2014-05" db="EMBL/GenBank/DDBJ databases">
        <title>The transcriptome of the halophilic microalga Tetraselmis sp. GSL018 isolated from the Great Salt Lake, Utah.</title>
        <authorList>
            <person name="Jinkerson R.E."/>
            <person name="D'Adamo S."/>
            <person name="Posewitz M.C."/>
        </authorList>
    </citation>
    <scope>NUCLEOTIDE SEQUENCE</scope>
    <source>
        <strain evidence="3">GSL018</strain>
    </source>
</reference>
<dbReference type="AlphaFoldDB" id="A0A061QWF0"/>
<evidence type="ECO:0000313" key="3">
    <source>
        <dbReference type="EMBL" id="JAC62780.1"/>
    </source>
</evidence>
<dbReference type="CDD" id="cd07067">
    <property type="entry name" value="HP_PGM_like"/>
    <property type="match status" value="2"/>
</dbReference>
<sequence>MSQAETTQKLLENDNFDVLFHSPLERASRTAEIVWGDREGPVVVLPSLREIDLYSFQGLLKDEGMARYGEQFKAWQKHASKFEIDGHAPVRELWYRGSLVWREVLRLPTPYSTALVVAHNAVNQAILCTALGLPPTYFRRILQSNGATSVLDLSPGSPPRVTVDRLNQSPGSPLLAGAGRKTAARIVLVRHAATFSTEDGLMLGTMDEECSPLGEVHSQKIGELLMDSEVGRLFSSPLARARTTAAVVTKYQKLAGNREPRIETMEELLPPDAGDFTGMRLRDIRDRGGLESPPEEMEAFWQRTREAWAALLRAADGNGGQPVVAVAHASVIAALLCHCLDLPENKLSIFRTDPGGITIIDFPDGAEDGRGVIRCSNYTSHLGRWAVPITPDSLDLVCGVDGCF</sequence>
<dbReference type="PANTHER" id="PTHR48100">
    <property type="entry name" value="BROAD-SPECIFICITY PHOSPHATASE YOR283W-RELATED"/>
    <property type="match status" value="1"/>
</dbReference>
<dbReference type="InterPro" id="IPR029033">
    <property type="entry name" value="His_PPase_superfam"/>
</dbReference>
<dbReference type="GO" id="GO:0016791">
    <property type="term" value="F:phosphatase activity"/>
    <property type="evidence" value="ECO:0007669"/>
    <property type="project" value="TreeGrafter"/>
</dbReference>
<dbReference type="EMBL" id="GBEZ01024181">
    <property type="protein sequence ID" value="JAC62780.1"/>
    <property type="molecule type" value="Transcribed_RNA"/>
</dbReference>
<accession>A0A061QWF0</accession>
<dbReference type="InterPro" id="IPR050275">
    <property type="entry name" value="PGM_Phosphatase"/>
</dbReference>
<dbReference type="Pfam" id="PF00300">
    <property type="entry name" value="His_Phos_1"/>
    <property type="match status" value="2"/>
</dbReference>
<feature type="binding site" evidence="2">
    <location>
        <position position="26"/>
    </location>
    <ligand>
        <name>substrate</name>
    </ligand>
</feature>
<name>A0A061QWF0_9CHLO</name>
<evidence type="ECO:0000256" key="2">
    <source>
        <dbReference type="PIRSR" id="PIRSR613078-2"/>
    </source>
</evidence>
<dbReference type="PANTHER" id="PTHR48100:SF10">
    <property type="entry name" value="2-CARBOXY-D-ARABINITOL-1-PHOSPHATASE-RELATED"/>
    <property type="match status" value="1"/>
</dbReference>
<evidence type="ECO:0000256" key="1">
    <source>
        <dbReference type="ARBA" id="ARBA00038362"/>
    </source>
</evidence>
<dbReference type="Gene3D" id="3.40.50.1240">
    <property type="entry name" value="Phosphoglycerate mutase-like"/>
    <property type="match status" value="2"/>
</dbReference>
<dbReference type="InterPro" id="IPR013078">
    <property type="entry name" value="His_Pase_superF_clade-1"/>
</dbReference>
<proteinExistence type="inferred from homology"/>
<comment type="similarity">
    <text evidence="1">Belongs to the phosphoglycerate mutase family.</text>
</comment>
<dbReference type="SMART" id="SM00855">
    <property type="entry name" value="PGAM"/>
    <property type="match status" value="1"/>
</dbReference>
<dbReference type="SUPFAM" id="SSF53254">
    <property type="entry name" value="Phosphoglycerate mutase-like"/>
    <property type="match status" value="2"/>
</dbReference>
<protein>
    <submittedName>
        <fullName evidence="3">Putative phosphoglycerate mutase</fullName>
    </submittedName>
</protein>